<feature type="region of interest" description="Disordered" evidence="1">
    <location>
        <begin position="185"/>
        <end position="214"/>
    </location>
</feature>
<dbReference type="OrthoDB" id="4074735at2759"/>
<sequence length="280" mass="30422">MLQQNQISNLLKSALSSPASSSTVSSFHPISISLLSNHGNPLISLTTKSQQGNDRQSHSQSQPQSQLQSLHSSKAGTPTTTTTGDEYEQGSNTRPTPSITTTSANHADSPNDVSSITLDQLKIYSLIAYNSTIETNELAGSPESSDSNDWSIVDFGNVKCIISKISLGHNSVPQDDNKRIKQLKDNGQDIKRGSNAINANDDADNGYDRDGRDDIDDDRDLFDGYFVVLFYQSKPKSKEVSDSSQEDVELEVDAIAKIKIDAIVNALTQGLKGYHEPIAY</sequence>
<evidence type="ECO:0000256" key="1">
    <source>
        <dbReference type="SAM" id="MobiDB-lite"/>
    </source>
</evidence>
<evidence type="ECO:0000313" key="3">
    <source>
        <dbReference type="Proteomes" id="UP000005018"/>
    </source>
</evidence>
<evidence type="ECO:0000313" key="2">
    <source>
        <dbReference type="EMBL" id="CCG25037.1"/>
    </source>
</evidence>
<dbReference type="Proteomes" id="UP000005018">
    <property type="component" value="Chromosome 7"/>
</dbReference>
<proteinExistence type="predicted"/>
<dbReference type="HOGENOM" id="CLU_993957_0_0_1"/>
<dbReference type="RefSeq" id="XP_003871162.1">
    <property type="nucleotide sequence ID" value="XM_003871113.1"/>
</dbReference>
<name>H8XA60_CANO9</name>
<dbReference type="AlphaFoldDB" id="H8XA60"/>
<feature type="compositionally biased region" description="Low complexity" evidence="1">
    <location>
        <begin position="58"/>
        <end position="83"/>
    </location>
</feature>
<organism evidence="2 3">
    <name type="scientific">Candida orthopsilosis (strain 90-125)</name>
    <name type="common">Yeast</name>
    <dbReference type="NCBI Taxonomy" id="1136231"/>
    <lineage>
        <taxon>Eukaryota</taxon>
        <taxon>Fungi</taxon>
        <taxon>Dikarya</taxon>
        <taxon>Ascomycota</taxon>
        <taxon>Saccharomycotina</taxon>
        <taxon>Pichiomycetes</taxon>
        <taxon>Debaryomycetaceae</taxon>
        <taxon>Candida/Lodderomyces clade</taxon>
        <taxon>Candida</taxon>
    </lineage>
</organism>
<keyword evidence="3" id="KW-1185">Reference proteome</keyword>
<reference evidence="2 3" key="1">
    <citation type="journal article" date="2012" name="PLoS ONE">
        <title>Sequence and analysis of the genome of the pathogenic yeast Candida orthopsilosis.</title>
        <authorList>
            <person name="Riccombeni A."/>
            <person name="Vidanes G."/>
            <person name="Proux-Wera E."/>
            <person name="Wolfe K.H."/>
            <person name="Butler G."/>
        </authorList>
    </citation>
    <scope>NUCLEOTIDE SEQUENCE [LARGE SCALE GENOMIC DNA]</scope>
    <source>
        <strain evidence="2 3">Co 90-125</strain>
    </source>
</reference>
<gene>
    <name evidence="2" type="ORF">CORT_0G03610</name>
</gene>
<dbReference type="GeneID" id="14542222"/>
<dbReference type="KEGG" id="cot:CORT_0G03610"/>
<protein>
    <submittedName>
        <fullName evidence="2">Uncharacterized protein</fullName>
    </submittedName>
</protein>
<dbReference type="EMBL" id="HE681725">
    <property type="protein sequence ID" value="CCG25037.1"/>
    <property type="molecule type" value="Genomic_DNA"/>
</dbReference>
<feature type="compositionally biased region" description="Polar residues" evidence="1">
    <location>
        <begin position="89"/>
        <end position="113"/>
    </location>
</feature>
<accession>H8XA60</accession>
<feature type="compositionally biased region" description="Polar residues" evidence="1">
    <location>
        <begin position="43"/>
        <end position="54"/>
    </location>
</feature>
<feature type="region of interest" description="Disordered" evidence="1">
    <location>
        <begin position="43"/>
        <end position="113"/>
    </location>
</feature>